<evidence type="ECO:0000256" key="1">
    <source>
        <dbReference type="ARBA" id="ARBA00004613"/>
    </source>
</evidence>
<evidence type="ECO:0000256" key="3">
    <source>
        <dbReference type="ARBA" id="ARBA00022525"/>
    </source>
</evidence>
<accession>A0A914C7Z9</accession>
<dbReference type="AlphaFoldDB" id="A0A914C7Z9"/>
<comment type="similarity">
    <text evidence="2">Belongs to the IL-17 family.</text>
</comment>
<keyword evidence="6" id="KW-1185">Reference proteome</keyword>
<evidence type="ECO:0000256" key="4">
    <source>
        <dbReference type="ARBA" id="ARBA00022729"/>
    </source>
</evidence>
<evidence type="ECO:0000256" key="2">
    <source>
        <dbReference type="ARBA" id="ARBA00007236"/>
    </source>
</evidence>
<sequence>MKRNQKIISVLLQYFTLVLCFVLASSRTKHRVGSSSQRDECFHRYAYGDHHQSLSEWIHKKNASHYSPIAPSYQQALLKIQMEGLKHGRQVTAGASSCNLRRTADISSDTPLRERAVCNFEYVLNYNHKRIPAALTEVKCSCSRPSMKITGKYAFECEPLRYQVRVLMFDDNCNTFSEQTETIALACIPVIQANGDAYGTADFMTAIKAEAPN</sequence>
<dbReference type="InterPro" id="IPR029034">
    <property type="entry name" value="Cystine-knot_cytokine"/>
</dbReference>
<organism evidence="6 7">
    <name type="scientific">Acrobeloides nanus</name>
    <dbReference type="NCBI Taxonomy" id="290746"/>
    <lineage>
        <taxon>Eukaryota</taxon>
        <taxon>Metazoa</taxon>
        <taxon>Ecdysozoa</taxon>
        <taxon>Nematoda</taxon>
        <taxon>Chromadorea</taxon>
        <taxon>Rhabditida</taxon>
        <taxon>Tylenchina</taxon>
        <taxon>Cephalobomorpha</taxon>
        <taxon>Cephaloboidea</taxon>
        <taxon>Cephalobidae</taxon>
        <taxon>Acrobeloides</taxon>
    </lineage>
</organism>
<dbReference type="Gene3D" id="2.10.90.10">
    <property type="entry name" value="Cystine-knot cytokines"/>
    <property type="match status" value="1"/>
</dbReference>
<proteinExistence type="inferred from homology"/>
<dbReference type="GO" id="GO:0005576">
    <property type="term" value="C:extracellular region"/>
    <property type="evidence" value="ECO:0007669"/>
    <property type="project" value="UniProtKB-SubCell"/>
</dbReference>
<dbReference type="InterPro" id="IPR010345">
    <property type="entry name" value="IL-17_fam"/>
</dbReference>
<reference evidence="7" key="1">
    <citation type="submission" date="2022-11" db="UniProtKB">
        <authorList>
            <consortium name="WormBaseParasite"/>
        </authorList>
    </citation>
    <scope>IDENTIFICATION</scope>
</reference>
<evidence type="ECO:0000313" key="7">
    <source>
        <dbReference type="WBParaSite" id="ACRNAN_Path_538.g2037.t1"/>
    </source>
</evidence>
<feature type="signal peptide" evidence="5">
    <location>
        <begin position="1"/>
        <end position="20"/>
    </location>
</feature>
<keyword evidence="3" id="KW-0964">Secreted</keyword>
<feature type="chain" id="PRO_5037724055" evidence="5">
    <location>
        <begin position="21"/>
        <end position="213"/>
    </location>
</feature>
<dbReference type="Pfam" id="PF06083">
    <property type="entry name" value="IL17"/>
    <property type="match status" value="1"/>
</dbReference>
<dbReference type="Proteomes" id="UP000887540">
    <property type="component" value="Unplaced"/>
</dbReference>
<dbReference type="GO" id="GO:0005125">
    <property type="term" value="F:cytokine activity"/>
    <property type="evidence" value="ECO:0007669"/>
    <property type="project" value="InterPro"/>
</dbReference>
<comment type="subcellular location">
    <subcellularLocation>
        <location evidence="1">Secreted</location>
    </subcellularLocation>
</comment>
<evidence type="ECO:0000313" key="6">
    <source>
        <dbReference type="Proteomes" id="UP000887540"/>
    </source>
</evidence>
<evidence type="ECO:0000256" key="5">
    <source>
        <dbReference type="SAM" id="SignalP"/>
    </source>
</evidence>
<dbReference type="WBParaSite" id="ACRNAN_Path_538.g2037.t1">
    <property type="protein sequence ID" value="ACRNAN_Path_538.g2037.t1"/>
    <property type="gene ID" value="ACRNAN_Path_538.g2037"/>
</dbReference>
<protein>
    <submittedName>
        <fullName evidence="7">Uncharacterized protein</fullName>
    </submittedName>
</protein>
<dbReference type="SUPFAM" id="SSF57501">
    <property type="entry name" value="Cystine-knot cytokines"/>
    <property type="match status" value="1"/>
</dbReference>
<keyword evidence="4 5" id="KW-0732">Signal</keyword>
<name>A0A914C7Z9_9BILA</name>